<evidence type="ECO:0000313" key="2">
    <source>
        <dbReference type="Proteomes" id="UP000245283"/>
    </source>
</evidence>
<reference evidence="2" key="1">
    <citation type="submission" date="2018-05" db="EMBL/GenBank/DDBJ databases">
        <authorList>
            <person name="Li Y."/>
        </authorList>
    </citation>
    <scope>NUCLEOTIDE SEQUENCE [LARGE SCALE GENOMIC DNA]</scope>
    <source>
        <strain evidence="2">sk1b4</strain>
    </source>
</reference>
<protein>
    <recommendedName>
        <fullName evidence="3">Addiction module protein</fullName>
    </recommendedName>
</protein>
<accession>A0A2V1K9K0</accession>
<dbReference type="AlphaFoldDB" id="A0A2V1K9K0"/>
<dbReference type="Proteomes" id="UP000245283">
    <property type="component" value="Unassembled WGS sequence"/>
</dbReference>
<sequence>MLPQSSDMADSGLLNAAQHLGDAEKMEMISVLWDSIDHSKREPPEDVLSTVRERAKDADIHPQDQMTSEEFWARIERRDSIAYLRRVE</sequence>
<organism evidence="1 2">
    <name type="scientific">Ancrocorticia populi</name>
    <dbReference type="NCBI Taxonomy" id="2175228"/>
    <lineage>
        <taxon>Bacteria</taxon>
        <taxon>Bacillati</taxon>
        <taxon>Actinomycetota</taxon>
        <taxon>Actinomycetes</taxon>
        <taxon>Actinomycetales</taxon>
        <taxon>Actinomycetaceae</taxon>
        <taxon>Ancrocorticia</taxon>
    </lineage>
</organism>
<keyword evidence="2" id="KW-1185">Reference proteome</keyword>
<proteinExistence type="predicted"/>
<comment type="caution">
    <text evidence="1">The sequence shown here is derived from an EMBL/GenBank/DDBJ whole genome shotgun (WGS) entry which is preliminary data.</text>
</comment>
<gene>
    <name evidence="1" type="ORF">DD236_01830</name>
</gene>
<dbReference type="EMBL" id="QETB01000001">
    <property type="protein sequence ID" value="PWF27165.1"/>
    <property type="molecule type" value="Genomic_DNA"/>
</dbReference>
<evidence type="ECO:0008006" key="3">
    <source>
        <dbReference type="Google" id="ProtNLM"/>
    </source>
</evidence>
<name>A0A2V1K9K0_9ACTO</name>
<evidence type="ECO:0000313" key="1">
    <source>
        <dbReference type="EMBL" id="PWF27165.1"/>
    </source>
</evidence>